<organism evidence="1 2">
    <name type="scientific">Tatumella punctata</name>
    <dbReference type="NCBI Taxonomy" id="399969"/>
    <lineage>
        <taxon>Bacteria</taxon>
        <taxon>Pseudomonadati</taxon>
        <taxon>Pseudomonadota</taxon>
        <taxon>Gammaproteobacteria</taxon>
        <taxon>Enterobacterales</taxon>
        <taxon>Erwiniaceae</taxon>
        <taxon>Tatumella</taxon>
    </lineage>
</organism>
<reference evidence="2" key="1">
    <citation type="journal article" date="2019" name="Int. J. Syst. Evol. Microbiol.">
        <title>The Global Catalogue of Microorganisms (GCM) 10K type strain sequencing project: providing services to taxonomists for standard genome sequencing and annotation.</title>
        <authorList>
            <consortium name="The Broad Institute Genomics Platform"/>
            <consortium name="The Broad Institute Genome Sequencing Center for Infectious Disease"/>
            <person name="Wu L."/>
            <person name="Ma J."/>
        </authorList>
    </citation>
    <scope>NUCLEOTIDE SEQUENCE [LARGE SCALE GENOMIC DNA]</scope>
    <source>
        <strain evidence="2">CGMCC 4.1530</strain>
    </source>
</reference>
<sequence>MKYHVLVFHKDGTTETRQTEADNIPKTITITIERPPQQTTTESPPENVPQEVDVRMTRHIAGKRYLFAMLKQGFINLEEAEKAIIHARLPSIPG</sequence>
<gene>
    <name evidence="1" type="ORF">ACFP73_00800</name>
</gene>
<name>A0ABW1VKL0_9GAMM</name>
<protein>
    <submittedName>
        <fullName evidence="1">Uncharacterized protein</fullName>
    </submittedName>
</protein>
<keyword evidence="2" id="KW-1185">Reference proteome</keyword>
<evidence type="ECO:0000313" key="1">
    <source>
        <dbReference type="EMBL" id="MFC6360653.1"/>
    </source>
</evidence>
<comment type="caution">
    <text evidence="1">The sequence shown here is derived from an EMBL/GenBank/DDBJ whole genome shotgun (WGS) entry which is preliminary data.</text>
</comment>
<dbReference type="RefSeq" id="WP_212710599.1">
    <property type="nucleotide sequence ID" value="NZ_BAAAFW010000059.1"/>
</dbReference>
<dbReference type="Proteomes" id="UP001596215">
    <property type="component" value="Unassembled WGS sequence"/>
</dbReference>
<evidence type="ECO:0000313" key="2">
    <source>
        <dbReference type="Proteomes" id="UP001596215"/>
    </source>
</evidence>
<accession>A0ABW1VKL0</accession>
<dbReference type="EMBL" id="JBHSUC010000001">
    <property type="protein sequence ID" value="MFC6360653.1"/>
    <property type="molecule type" value="Genomic_DNA"/>
</dbReference>
<proteinExistence type="predicted"/>